<dbReference type="Proteomes" id="UP000287746">
    <property type="component" value="Unassembled WGS sequence"/>
</dbReference>
<protein>
    <submittedName>
        <fullName evidence="1">Uncharacterized protein</fullName>
    </submittedName>
</protein>
<dbReference type="EMBL" id="QQYZ01000013">
    <property type="protein sequence ID" value="RSY81996.1"/>
    <property type="molecule type" value="Genomic_DNA"/>
</dbReference>
<comment type="caution">
    <text evidence="1">The sequence shown here is derived from an EMBL/GenBank/DDBJ whole genome shotgun (WGS) entry which is preliminary data.</text>
</comment>
<name>A0A430G1N3_9SPHN</name>
<evidence type="ECO:0000313" key="1">
    <source>
        <dbReference type="EMBL" id="RSY81996.1"/>
    </source>
</evidence>
<dbReference type="AlphaFoldDB" id="A0A430G1N3"/>
<accession>A0A430G1N3</accession>
<sequence length="195" mass="22108">MPSNAFNRSSTPVAGGTLFERMRRTTQMPVVDVQVDVPRFLREPETGTRDLVVVEPTAPATDGAVRFTRGEVDGQPAVLMQERGADGRWTDGWSLPTDSVDAREGMIGWLNTQSHRWERFATMLRRRGPEELTRWVFELMVVPNTGHATAPRFEPQRWTTLQQYAAPSFRQSNRAERIIDDCACRPGSVQSTRDF</sequence>
<dbReference type="RefSeq" id="WP_126004877.1">
    <property type="nucleotide sequence ID" value="NZ_QQYZ01000013.1"/>
</dbReference>
<organism evidence="1 2">
    <name type="scientific">Sphingomonas koreensis</name>
    <dbReference type="NCBI Taxonomy" id="93064"/>
    <lineage>
        <taxon>Bacteria</taxon>
        <taxon>Pseudomonadati</taxon>
        <taxon>Pseudomonadota</taxon>
        <taxon>Alphaproteobacteria</taxon>
        <taxon>Sphingomonadales</taxon>
        <taxon>Sphingomonadaceae</taxon>
        <taxon>Sphingomonas</taxon>
    </lineage>
</organism>
<proteinExistence type="predicted"/>
<gene>
    <name evidence="1" type="ORF">DAH66_14090</name>
</gene>
<reference evidence="1 2" key="1">
    <citation type="submission" date="2018-07" db="EMBL/GenBank/DDBJ databases">
        <title>Genomic and Epidemiologic Investigation of an Indolent Hospital Outbreak.</title>
        <authorList>
            <person name="Johnson R.C."/>
            <person name="Deming C."/>
            <person name="Conlan S."/>
            <person name="Zellmer C.J."/>
            <person name="Michelin A.V."/>
            <person name="Lee-Lin S."/>
            <person name="Thomas P.J."/>
            <person name="Park M."/>
            <person name="Weingarten R.A."/>
            <person name="Less J."/>
            <person name="Dekker J.P."/>
            <person name="Frank K.M."/>
            <person name="Musser K.A."/>
            <person name="Mcquiston J.R."/>
            <person name="Henderson D.K."/>
            <person name="Lau A.F."/>
            <person name="Palmore T.N."/>
            <person name="Segre J.A."/>
        </authorList>
    </citation>
    <scope>NUCLEOTIDE SEQUENCE [LARGE SCALE GENOMIC DNA]</scope>
    <source>
        <strain evidence="1 2">SK-CDC1_0717</strain>
    </source>
</reference>
<evidence type="ECO:0000313" key="2">
    <source>
        <dbReference type="Proteomes" id="UP000287746"/>
    </source>
</evidence>